<gene>
    <name evidence="2" type="ORF">RU96_GL000548</name>
</gene>
<dbReference type="PANTHER" id="PTHR11695:SF294">
    <property type="entry name" value="RETICULON-4-INTERACTING PROTEIN 1, MITOCHONDRIAL"/>
    <property type="match status" value="1"/>
</dbReference>
<dbReference type="Pfam" id="PF08240">
    <property type="entry name" value="ADH_N"/>
    <property type="match status" value="1"/>
</dbReference>
<dbReference type="InterPro" id="IPR020843">
    <property type="entry name" value="ER"/>
</dbReference>
<accession>A0A1L8R4W6</accession>
<dbReference type="EMBL" id="JXKG01000013">
    <property type="protein sequence ID" value="OJG14794.1"/>
    <property type="molecule type" value="Genomic_DNA"/>
</dbReference>
<dbReference type="SMART" id="SM00829">
    <property type="entry name" value="PKS_ER"/>
    <property type="match status" value="1"/>
</dbReference>
<name>A0A1L8R4W6_9ENTE</name>
<sequence>MEEKKMTKKMKAAVIDHYKQPMPKLKEVNVPNIRTNDVLVKIVAASINPIDLKTKDGGLKMLLKYEMPMIMGSDFSGVITKVGANVSKYQVGDAVYGRVQKNRIGTFAEYIAVDQGDIALKPDNINFEEAALIPLVGLTSYQALHDIMQIKPRQKVMIQGGSGGIGTIAIQIAKYLGAYVATTTSADNFDLVKSLGADYLIDYRTTDFSTVLSDYDYVFDTRGGKTLEDAFKIVKPGGKVVSIAGLPNQRFGKEYGVPLWKQLAFGLATHKLTKLEKQTGASYTFLFMKPSGAQLDILGQLIETETIKPIIDRVVPFTEIEKALTYSKSGRAKGKIILQMTNDSKNEVRK</sequence>
<dbReference type="InterPro" id="IPR013154">
    <property type="entry name" value="ADH-like_N"/>
</dbReference>
<dbReference type="PANTHER" id="PTHR11695">
    <property type="entry name" value="ALCOHOL DEHYDROGENASE RELATED"/>
    <property type="match status" value="1"/>
</dbReference>
<evidence type="ECO:0000313" key="2">
    <source>
        <dbReference type="EMBL" id="OJG14794.1"/>
    </source>
</evidence>
<dbReference type="Gene3D" id="3.90.180.10">
    <property type="entry name" value="Medium-chain alcohol dehydrogenases, catalytic domain"/>
    <property type="match status" value="1"/>
</dbReference>
<feature type="domain" description="Enoyl reductase (ER)" evidence="1">
    <location>
        <begin position="19"/>
        <end position="338"/>
    </location>
</feature>
<protein>
    <submittedName>
        <fullName evidence="2">Oxidoreductase, zinc-binding</fullName>
    </submittedName>
</protein>
<dbReference type="InterPro" id="IPR050700">
    <property type="entry name" value="YIM1/Zinc_Alcohol_DH_Fams"/>
</dbReference>
<dbReference type="InterPro" id="IPR011032">
    <property type="entry name" value="GroES-like_sf"/>
</dbReference>
<dbReference type="SUPFAM" id="SSF50129">
    <property type="entry name" value="GroES-like"/>
    <property type="match status" value="1"/>
</dbReference>
<dbReference type="InterPro" id="IPR036291">
    <property type="entry name" value="NAD(P)-bd_dom_sf"/>
</dbReference>
<dbReference type="AlphaFoldDB" id="A0A1L8R4W6"/>
<comment type="caution">
    <text evidence="2">The sequence shown here is derived from an EMBL/GenBank/DDBJ whole genome shotgun (WGS) entry which is preliminary data.</text>
</comment>
<dbReference type="SUPFAM" id="SSF51735">
    <property type="entry name" value="NAD(P)-binding Rossmann-fold domains"/>
    <property type="match status" value="1"/>
</dbReference>
<dbReference type="STRING" id="317010.RU96_GL000548"/>
<organism evidence="2 3">
    <name type="scientific">Enterococcus canintestini</name>
    <dbReference type="NCBI Taxonomy" id="317010"/>
    <lineage>
        <taxon>Bacteria</taxon>
        <taxon>Bacillati</taxon>
        <taxon>Bacillota</taxon>
        <taxon>Bacilli</taxon>
        <taxon>Lactobacillales</taxon>
        <taxon>Enterococcaceae</taxon>
        <taxon>Enterococcus</taxon>
    </lineage>
</organism>
<evidence type="ECO:0000259" key="1">
    <source>
        <dbReference type="SMART" id="SM00829"/>
    </source>
</evidence>
<dbReference type="Pfam" id="PF13602">
    <property type="entry name" value="ADH_zinc_N_2"/>
    <property type="match status" value="1"/>
</dbReference>
<reference evidence="2 3" key="1">
    <citation type="submission" date="2014-12" db="EMBL/GenBank/DDBJ databases">
        <title>Draft genome sequences of 29 type strains of Enterococci.</title>
        <authorList>
            <person name="Zhong Z."/>
            <person name="Sun Z."/>
            <person name="Liu W."/>
            <person name="Zhang W."/>
            <person name="Zhang H."/>
        </authorList>
    </citation>
    <scope>NUCLEOTIDE SEQUENCE [LARGE SCALE GENOMIC DNA]</scope>
    <source>
        <strain evidence="2 3">DSM 21207</strain>
    </source>
</reference>
<proteinExistence type="predicted"/>
<dbReference type="Gene3D" id="3.40.50.720">
    <property type="entry name" value="NAD(P)-binding Rossmann-like Domain"/>
    <property type="match status" value="1"/>
</dbReference>
<dbReference type="CDD" id="cd05289">
    <property type="entry name" value="MDR_like_2"/>
    <property type="match status" value="1"/>
</dbReference>
<dbReference type="GO" id="GO:0016491">
    <property type="term" value="F:oxidoreductase activity"/>
    <property type="evidence" value="ECO:0007669"/>
    <property type="project" value="InterPro"/>
</dbReference>
<evidence type="ECO:0000313" key="3">
    <source>
        <dbReference type="Proteomes" id="UP000182835"/>
    </source>
</evidence>
<dbReference type="Proteomes" id="UP000182835">
    <property type="component" value="Unassembled WGS sequence"/>
</dbReference>